<gene>
    <name evidence="2" type="ORF">WFZ85_00575</name>
</gene>
<dbReference type="RefSeq" id="WP_342694341.1">
    <property type="nucleotide sequence ID" value="NZ_JBCGDO010000001.1"/>
</dbReference>
<feature type="transmembrane region" description="Helical" evidence="1">
    <location>
        <begin position="7"/>
        <end position="26"/>
    </location>
</feature>
<feature type="transmembrane region" description="Helical" evidence="1">
    <location>
        <begin position="84"/>
        <end position="105"/>
    </location>
</feature>
<evidence type="ECO:0000313" key="3">
    <source>
        <dbReference type="Proteomes" id="UP001460072"/>
    </source>
</evidence>
<accession>A0ABU9N3H6</accession>
<keyword evidence="1" id="KW-0812">Transmembrane</keyword>
<keyword evidence="3" id="KW-1185">Reference proteome</keyword>
<dbReference type="EMBL" id="JBCGDO010000001">
    <property type="protein sequence ID" value="MEM0541100.1"/>
    <property type="molecule type" value="Genomic_DNA"/>
</dbReference>
<feature type="transmembrane region" description="Helical" evidence="1">
    <location>
        <begin position="168"/>
        <end position="198"/>
    </location>
</feature>
<feature type="transmembrane region" description="Helical" evidence="1">
    <location>
        <begin position="345"/>
        <end position="366"/>
    </location>
</feature>
<keyword evidence="1" id="KW-1133">Transmembrane helix</keyword>
<feature type="transmembrane region" description="Helical" evidence="1">
    <location>
        <begin position="126"/>
        <end position="156"/>
    </location>
</feature>
<reference evidence="2 3" key="1">
    <citation type="submission" date="2024-03" db="EMBL/GenBank/DDBJ databases">
        <title>Two novel species of the genus Flavobacterium exhibiting potentially degradation of complex polysaccharides.</title>
        <authorList>
            <person name="Lian X."/>
        </authorList>
    </citation>
    <scope>NUCLEOTIDE SEQUENCE [LARGE SCALE GENOMIC DNA]</scope>
    <source>
        <strain evidence="3">j3</strain>
    </source>
</reference>
<evidence type="ECO:0008006" key="4">
    <source>
        <dbReference type="Google" id="ProtNLM"/>
    </source>
</evidence>
<dbReference type="Proteomes" id="UP001460072">
    <property type="component" value="Unassembled WGS sequence"/>
</dbReference>
<organism evidence="2 3">
    <name type="scientific">Flavobacterium aureirubrum</name>
    <dbReference type="NCBI Taxonomy" id="3133147"/>
    <lineage>
        <taxon>Bacteria</taxon>
        <taxon>Pseudomonadati</taxon>
        <taxon>Bacteroidota</taxon>
        <taxon>Flavobacteriia</taxon>
        <taxon>Flavobacteriales</taxon>
        <taxon>Flavobacteriaceae</taxon>
        <taxon>Flavobacterium</taxon>
    </lineage>
</organism>
<proteinExistence type="predicted"/>
<name>A0ABU9N3H6_9FLAO</name>
<feature type="transmembrane region" description="Helical" evidence="1">
    <location>
        <begin position="397"/>
        <end position="417"/>
    </location>
</feature>
<feature type="transmembrane region" description="Helical" evidence="1">
    <location>
        <begin position="373"/>
        <end position="391"/>
    </location>
</feature>
<feature type="transmembrane region" description="Helical" evidence="1">
    <location>
        <begin position="205"/>
        <end position="223"/>
    </location>
</feature>
<evidence type="ECO:0000256" key="1">
    <source>
        <dbReference type="SAM" id="Phobius"/>
    </source>
</evidence>
<protein>
    <recommendedName>
        <fullName evidence="4">Glycosyltransferase RgtA/B/C/D-like domain-containing protein</fullName>
    </recommendedName>
</protein>
<evidence type="ECO:0000313" key="2">
    <source>
        <dbReference type="EMBL" id="MEM0541100.1"/>
    </source>
</evidence>
<comment type="caution">
    <text evidence="2">The sequence shown here is derived from an EMBL/GenBank/DDBJ whole genome shotgun (WGS) entry which is preliminary data.</text>
</comment>
<sequence>MKKVIDFVVKYPVTITALVCLAFYFLPFKPKPFGDGEYHQGTLDLIAYIINGFEGNIRVDKGILTLFYYLFPYSLGYVFHNETVFYHLGIVFNIIILCLSIRYIFKAFDILHFSSKSKFWTIVILNLFPIHVYYAMGILAETAAFFSISLFVFAITRINSGYLNYRNIILLSFSLLLLTGVRPNLLPFTAVFLIYFLLQKIEWRFKATILSFVAVSSLALLAFEKSVSTNDGSFKNIAFGNQILWSRFELRDEPFNWLPQHGPDEYASKDYWNNIKKRRELDSICKANHLDRTAYFIKWVKNDIAQNPLLTLRQYSLKFFQSQSFIISPLIKSDKNLVVKYGVHVYINVINYILVFCGIFAMYQLYKRKNFKLFTPFLFLWGWSLLYVFVFHSEQRYMFPTRPVLIFLFAFAITTFGEKRNLLPK</sequence>
<keyword evidence="1" id="KW-0472">Membrane</keyword>